<keyword evidence="3" id="KW-0540">Nuclease</keyword>
<dbReference type="Pfam" id="PF26340">
    <property type="entry name" value="DNA-SBD_ScoMcrA"/>
    <property type="match status" value="1"/>
</dbReference>
<dbReference type="EMBL" id="BAAAPC010000020">
    <property type="protein sequence ID" value="GAA2009631.1"/>
    <property type="molecule type" value="Genomic_DNA"/>
</dbReference>
<protein>
    <submittedName>
        <fullName evidence="3">HNH endonuclease</fullName>
    </submittedName>
</protein>
<dbReference type="InterPro" id="IPR011396">
    <property type="entry name" value="PT_DNA_restrict"/>
</dbReference>
<dbReference type="InterPro" id="IPR058813">
    <property type="entry name" value="DNA-SBD_ScoMcrA"/>
</dbReference>
<sequence>MDWVERISGIKRWSRGGYRAPHKPLLILYALGRFQARGDEPIPYRTAEEHLKRLLDEFGPSTGSTPAYPFHHLTNDGLWIVDTAQDRGSPGPYVTRLRESDARGRLAPELVAALRDDPQLLAQIARSLLDANFAPSLHADICMLAGLRLEAVEVPAQGAQQHSGEPRDPAFRDGVLVAYEYQCAFCGYDGWLDRTSVGLEAAHVQWWAFGGPDRMGNGLCLCSLHHKLFDKGVLGLTDEHAITVSVKFVGRSSSAEDLVLALNGRPAIAPQAGFPTVELERIEWHRRQVFREPARHATAA</sequence>
<dbReference type="GO" id="GO:0004519">
    <property type="term" value="F:endonuclease activity"/>
    <property type="evidence" value="ECO:0007669"/>
    <property type="project" value="UniProtKB-KW"/>
</dbReference>
<accession>A0ABN2TJ65</accession>
<organism evidence="3 4">
    <name type="scientific">Nocardiopsis rhodophaea</name>
    <dbReference type="NCBI Taxonomy" id="280238"/>
    <lineage>
        <taxon>Bacteria</taxon>
        <taxon>Bacillati</taxon>
        <taxon>Actinomycetota</taxon>
        <taxon>Actinomycetes</taxon>
        <taxon>Streptosporangiales</taxon>
        <taxon>Nocardiopsidaceae</taxon>
        <taxon>Nocardiopsis</taxon>
    </lineage>
</organism>
<feature type="domain" description="HNH nuclease" evidence="1">
    <location>
        <begin position="183"/>
        <end position="235"/>
    </location>
</feature>
<dbReference type="Proteomes" id="UP001501585">
    <property type="component" value="Unassembled WGS sequence"/>
</dbReference>
<dbReference type="NCBIfam" id="NF045808">
    <property type="entry name" value="PT-DNA_restrict"/>
    <property type="match status" value="1"/>
</dbReference>
<keyword evidence="3" id="KW-0255">Endonuclease</keyword>
<evidence type="ECO:0000313" key="4">
    <source>
        <dbReference type="Proteomes" id="UP001501585"/>
    </source>
</evidence>
<comment type="caution">
    <text evidence="3">The sequence shown here is derived from an EMBL/GenBank/DDBJ whole genome shotgun (WGS) entry which is preliminary data.</text>
</comment>
<keyword evidence="3" id="KW-0378">Hydrolase</keyword>
<evidence type="ECO:0000313" key="3">
    <source>
        <dbReference type="EMBL" id="GAA2009631.1"/>
    </source>
</evidence>
<dbReference type="InterPro" id="IPR003615">
    <property type="entry name" value="HNH_nuc"/>
</dbReference>
<keyword evidence="4" id="KW-1185">Reference proteome</keyword>
<gene>
    <name evidence="3" type="ORF">GCM10009799_41990</name>
</gene>
<name>A0ABN2TJ65_9ACTN</name>
<dbReference type="CDD" id="cd00085">
    <property type="entry name" value="HNHc"/>
    <property type="match status" value="1"/>
</dbReference>
<dbReference type="RefSeq" id="WP_344164631.1">
    <property type="nucleotide sequence ID" value="NZ_BAAAPC010000020.1"/>
</dbReference>
<proteinExistence type="predicted"/>
<feature type="domain" description="ScoMcrA-like DNA sulfur-binding" evidence="2">
    <location>
        <begin position="3"/>
        <end position="147"/>
    </location>
</feature>
<dbReference type="Pfam" id="PF13391">
    <property type="entry name" value="HNH_2"/>
    <property type="match status" value="1"/>
</dbReference>
<dbReference type="PIRSF" id="PIRSF030850">
    <property type="entry name" value="UCP030850"/>
    <property type="match status" value="1"/>
</dbReference>
<evidence type="ECO:0000259" key="1">
    <source>
        <dbReference type="Pfam" id="PF13391"/>
    </source>
</evidence>
<reference evidence="3 4" key="1">
    <citation type="journal article" date="2019" name="Int. J. Syst. Evol. Microbiol.">
        <title>The Global Catalogue of Microorganisms (GCM) 10K type strain sequencing project: providing services to taxonomists for standard genome sequencing and annotation.</title>
        <authorList>
            <consortium name="The Broad Institute Genomics Platform"/>
            <consortium name="The Broad Institute Genome Sequencing Center for Infectious Disease"/>
            <person name="Wu L."/>
            <person name="Ma J."/>
        </authorList>
    </citation>
    <scope>NUCLEOTIDE SEQUENCE [LARGE SCALE GENOMIC DNA]</scope>
    <source>
        <strain evidence="3 4">JCM 15313</strain>
    </source>
</reference>
<evidence type="ECO:0000259" key="2">
    <source>
        <dbReference type="Pfam" id="PF26340"/>
    </source>
</evidence>